<sequence length="154" mass="16171">MVKPVRNTTTMAANCLADRVAPISPEVMGTVGLPVADGAVIRRCRFVGDPVADRGSVPPSAAVALVRKIIIRPRVHGPAGPEVYGADEPTTCAGLRKLLTRRSQNSAVFAAEDGGAAILVHLHVMMPATTPPTILNRPDRIRAVSNFDAGDVCD</sequence>
<gene>
    <name evidence="1" type="ORF">DPM33_30165</name>
</gene>
<organism evidence="1 2">
    <name type="scientific">Mesorhizobium hawassense</name>
    <dbReference type="NCBI Taxonomy" id="1209954"/>
    <lineage>
        <taxon>Bacteria</taxon>
        <taxon>Pseudomonadati</taxon>
        <taxon>Pseudomonadota</taxon>
        <taxon>Alphaproteobacteria</taxon>
        <taxon>Hyphomicrobiales</taxon>
        <taxon>Phyllobacteriaceae</taxon>
        <taxon>Mesorhizobium</taxon>
    </lineage>
</organism>
<dbReference type="EMBL" id="QMBP01000021">
    <property type="protein sequence ID" value="RAZ84721.1"/>
    <property type="molecule type" value="Genomic_DNA"/>
</dbReference>
<comment type="caution">
    <text evidence="1">The sequence shown here is derived from an EMBL/GenBank/DDBJ whole genome shotgun (WGS) entry which is preliminary data.</text>
</comment>
<reference evidence="1 2" key="2">
    <citation type="submission" date="2018-07" db="EMBL/GenBank/DDBJ databases">
        <title>Diversity of Mesorhizobium strains in Brazil.</title>
        <authorList>
            <person name="Helene L.C.F."/>
            <person name="Dall'Agnol R."/>
            <person name="Delamuta J.R.M."/>
            <person name="Hungria M."/>
        </authorList>
    </citation>
    <scope>NUCLEOTIDE SEQUENCE [LARGE SCALE GENOMIC DNA]</scope>
    <source>
        <strain evidence="1 2">AC99b</strain>
    </source>
</reference>
<proteinExistence type="predicted"/>
<protein>
    <submittedName>
        <fullName evidence="1">Uncharacterized protein</fullName>
    </submittedName>
</protein>
<dbReference type="AlphaFoldDB" id="A0A330H7V5"/>
<dbReference type="Proteomes" id="UP000251558">
    <property type="component" value="Unassembled WGS sequence"/>
</dbReference>
<name>A0A330H7V5_9HYPH</name>
<keyword evidence="2" id="KW-1185">Reference proteome</keyword>
<evidence type="ECO:0000313" key="2">
    <source>
        <dbReference type="Proteomes" id="UP000251558"/>
    </source>
</evidence>
<reference evidence="2" key="1">
    <citation type="submission" date="2018-06" db="EMBL/GenBank/DDBJ databases">
        <authorList>
            <person name="Helene L.C."/>
            <person name="Dall'Agnol R."/>
            <person name="Delamuta J.R."/>
            <person name="Hungria M."/>
        </authorList>
    </citation>
    <scope>NUCLEOTIDE SEQUENCE [LARGE SCALE GENOMIC DNA]</scope>
    <source>
        <strain evidence="2">AC99b</strain>
    </source>
</reference>
<evidence type="ECO:0000313" key="1">
    <source>
        <dbReference type="EMBL" id="RAZ84721.1"/>
    </source>
</evidence>
<accession>A0A330H7V5</accession>